<dbReference type="AlphaFoldDB" id="A0A7W2QB71"/>
<reference evidence="1 2" key="1">
    <citation type="submission" date="2020-07" db="EMBL/GenBank/DDBJ databases">
        <title>Diversity of carbapenemase encoding genes among Pseudomonas putida group clinical isolates in a tertiary Brazilian hospital.</title>
        <authorList>
            <person name="Alberto-Lei F."/>
            <person name="Nodari C.S."/>
            <person name="Streling A.P."/>
            <person name="Paulino J.T."/>
            <person name="Bessa-Neto F.O."/>
            <person name="Cayo R."/>
            <person name="Gales A.C."/>
        </authorList>
    </citation>
    <scope>NUCLEOTIDE SEQUENCE [LARGE SCALE GENOMIC DNA]</scope>
    <source>
        <strain evidence="1 2">12815</strain>
    </source>
</reference>
<proteinExistence type="predicted"/>
<dbReference type="Proteomes" id="UP000545074">
    <property type="component" value="Unassembled WGS sequence"/>
</dbReference>
<dbReference type="EMBL" id="JACGCX010000023">
    <property type="protein sequence ID" value="MBA6100033.1"/>
    <property type="molecule type" value="Genomic_DNA"/>
</dbReference>
<evidence type="ECO:0000313" key="1">
    <source>
        <dbReference type="EMBL" id="MBA6100033.1"/>
    </source>
</evidence>
<evidence type="ECO:0000313" key="2">
    <source>
        <dbReference type="Proteomes" id="UP000545074"/>
    </source>
</evidence>
<sequence length="105" mass="12074">MSDLDFTLCSIPMLLSRNKSEAYQRQVVDRYTAIMKFLWAKKLIKLNPFDDKGGLRLDLVIKKSDVTSECLDLFKKAIPAWHSFVDKGGKVEDVSRLERALAKMH</sequence>
<comment type="caution">
    <text evidence="1">The sequence shown here is derived from an EMBL/GenBank/DDBJ whole genome shotgun (WGS) entry which is preliminary data.</text>
</comment>
<organism evidence="1 2">
    <name type="scientific">Pseudomonas juntendi</name>
    <dbReference type="NCBI Taxonomy" id="2666183"/>
    <lineage>
        <taxon>Bacteria</taxon>
        <taxon>Pseudomonadati</taxon>
        <taxon>Pseudomonadota</taxon>
        <taxon>Gammaproteobacteria</taxon>
        <taxon>Pseudomonadales</taxon>
        <taxon>Pseudomonadaceae</taxon>
        <taxon>Pseudomonas</taxon>
    </lineage>
</organism>
<name>A0A7W2QB71_9PSED</name>
<dbReference type="RefSeq" id="WP_182390378.1">
    <property type="nucleotide sequence ID" value="NZ_BQIO01000045.1"/>
</dbReference>
<gene>
    <name evidence="1" type="ORF">H4C80_23360</name>
</gene>
<accession>A0A7W2QB71</accession>
<protein>
    <submittedName>
        <fullName evidence="1">Uncharacterized protein</fullName>
    </submittedName>
</protein>